<dbReference type="GO" id="GO:0005634">
    <property type="term" value="C:nucleus"/>
    <property type="evidence" value="ECO:0007669"/>
    <property type="project" value="UniProtKB-SubCell"/>
</dbReference>
<evidence type="ECO:0000256" key="7">
    <source>
        <dbReference type="ARBA" id="ARBA00022694"/>
    </source>
</evidence>
<keyword evidence="8" id="KW-0547">Nucleotide-binding</keyword>
<evidence type="ECO:0000256" key="15">
    <source>
        <dbReference type="ARBA" id="ARBA00056624"/>
    </source>
</evidence>
<evidence type="ECO:0000256" key="8">
    <source>
        <dbReference type="ARBA" id="ARBA00022741"/>
    </source>
</evidence>
<keyword evidence="12" id="KW-0539">Nucleus</keyword>
<evidence type="ECO:0000256" key="12">
    <source>
        <dbReference type="ARBA" id="ARBA00023242"/>
    </source>
</evidence>
<dbReference type="InterPro" id="IPR011009">
    <property type="entry name" value="Kinase-like_dom_sf"/>
</dbReference>
<dbReference type="Pfam" id="PF06293">
    <property type="entry name" value="Kdo"/>
    <property type="match status" value="1"/>
</dbReference>
<dbReference type="PANTHER" id="PTHR12209">
    <property type="entry name" value="NON-SPECIFIC SERINE/THREONINE PROTEIN KINASE"/>
    <property type="match status" value="1"/>
</dbReference>
<comment type="subunit">
    <text evidence="16">Component of the EKC/KEOPS complex composed of at least GON7, TP53RK, TPRKB, OSGEP and LAGE3; the whole complex dimerizes.</text>
</comment>
<comment type="catalytic activity">
    <reaction evidence="13">
        <text>L-threonyl-[protein] + ATP = O-phospho-L-threonyl-[protein] + ADP + H(+)</text>
        <dbReference type="Rhea" id="RHEA:46608"/>
        <dbReference type="Rhea" id="RHEA-COMP:11060"/>
        <dbReference type="Rhea" id="RHEA-COMP:11605"/>
        <dbReference type="ChEBI" id="CHEBI:15378"/>
        <dbReference type="ChEBI" id="CHEBI:30013"/>
        <dbReference type="ChEBI" id="CHEBI:30616"/>
        <dbReference type="ChEBI" id="CHEBI:61977"/>
        <dbReference type="ChEBI" id="CHEBI:456216"/>
        <dbReference type="EC" id="2.7.11.1"/>
    </reaction>
</comment>
<comment type="function">
    <text evidence="15">Component of the EKC/KEOPS complex that is required for the formation of a threonylcarbamoyl group on adenosine at position 37 (t(6)A37) in tRNAs that read codons beginning with adenine. The complex is probably involved in the transfer of the threonylcarbamoyl moiety of threonylcarbamoyl-AMP (TC-AMP) to the N6 group of A37. TP53RK has ATPase activity in the context of the EKC/KEOPS complex and likely plays a supporting role to the catalytic subunit OSGEP. Atypical protein kinase that phosphorylates 'Ser-15' of p53/TP53 protein and may therefore participate in its activation.</text>
</comment>
<dbReference type="Gene3D" id="1.10.510.10">
    <property type="entry name" value="Transferase(Phosphotransferase) domain 1"/>
    <property type="match status" value="1"/>
</dbReference>
<sequence length="230" mass="26166">METDITDDFTLWKQGAEARLFTGNYLGKSSVMKERFTKSYRNSTLDAYLTKERIKAEAKTLVRCRSAGIPTPTLYLVDFERKRIVMENLENSLTVKDYIIQLSETDDSNNNLNELEFISQEIGRLLGKMHSANIIHGDLTTSNMLVTQDNGSVRLHLIDFGLSYVQQSSEDKAVDLYVLERALLSTHSNVAQMFGAILNAYQLVFKDKAKEILKKLSDVRARGRKRDMIG</sequence>
<evidence type="ECO:0000256" key="16">
    <source>
        <dbReference type="ARBA" id="ARBA00062157"/>
    </source>
</evidence>
<comment type="subcellular location">
    <subcellularLocation>
        <location evidence="1">Nucleus</location>
    </subcellularLocation>
</comment>
<dbReference type="GO" id="GO:0005524">
    <property type="term" value="F:ATP binding"/>
    <property type="evidence" value="ECO:0007669"/>
    <property type="project" value="UniProtKB-KW"/>
</dbReference>
<evidence type="ECO:0000313" key="21">
    <source>
        <dbReference type="EMBL" id="CAH0381210.1"/>
    </source>
</evidence>
<evidence type="ECO:0000256" key="17">
    <source>
        <dbReference type="ARBA" id="ARBA00079584"/>
    </source>
</evidence>
<proteinExistence type="inferred from homology"/>
<comment type="catalytic activity">
    <reaction evidence="14">
        <text>L-seryl-[protein] + ATP = O-phospho-L-seryl-[protein] + ADP + H(+)</text>
        <dbReference type="Rhea" id="RHEA:17989"/>
        <dbReference type="Rhea" id="RHEA-COMP:9863"/>
        <dbReference type="Rhea" id="RHEA-COMP:11604"/>
        <dbReference type="ChEBI" id="CHEBI:15378"/>
        <dbReference type="ChEBI" id="CHEBI:29999"/>
        <dbReference type="ChEBI" id="CHEBI:30616"/>
        <dbReference type="ChEBI" id="CHEBI:83421"/>
        <dbReference type="ChEBI" id="CHEBI:456216"/>
        <dbReference type="EC" id="2.7.11.1"/>
    </reaction>
</comment>
<evidence type="ECO:0000256" key="6">
    <source>
        <dbReference type="ARBA" id="ARBA00022679"/>
    </source>
</evidence>
<dbReference type="FunFam" id="1.10.510.10:FF:000323">
    <property type="entry name" value="TP53-regulating kinase, putative"/>
    <property type="match status" value="1"/>
</dbReference>
<evidence type="ECO:0000256" key="9">
    <source>
        <dbReference type="ARBA" id="ARBA00022777"/>
    </source>
</evidence>
<dbReference type="GO" id="GO:0008033">
    <property type="term" value="P:tRNA processing"/>
    <property type="evidence" value="ECO:0007669"/>
    <property type="project" value="UniProtKB-KW"/>
</dbReference>
<feature type="domain" description="Protein kinase" evidence="20">
    <location>
        <begin position="6"/>
        <end position="230"/>
    </location>
</feature>
<evidence type="ECO:0000256" key="2">
    <source>
        <dbReference type="ARBA" id="ARBA00010630"/>
    </source>
</evidence>
<dbReference type="EMBL" id="OU963862">
    <property type="protein sequence ID" value="CAH0381210.1"/>
    <property type="molecule type" value="Genomic_DNA"/>
</dbReference>
<dbReference type="PANTHER" id="PTHR12209:SF0">
    <property type="entry name" value="EKC_KEOPS COMPLEX SUBUNIT TP53RK"/>
    <property type="match status" value="1"/>
</dbReference>
<dbReference type="InterPro" id="IPR000719">
    <property type="entry name" value="Prot_kinase_dom"/>
</dbReference>
<evidence type="ECO:0000256" key="5">
    <source>
        <dbReference type="ARBA" id="ARBA00022553"/>
    </source>
</evidence>
<evidence type="ECO:0000256" key="13">
    <source>
        <dbReference type="ARBA" id="ARBA00047899"/>
    </source>
</evidence>
<dbReference type="Proteomes" id="UP001152759">
    <property type="component" value="Chromosome 1"/>
</dbReference>
<evidence type="ECO:0000256" key="3">
    <source>
        <dbReference type="ARBA" id="ARBA00012513"/>
    </source>
</evidence>
<dbReference type="GO" id="GO:0004674">
    <property type="term" value="F:protein serine/threonine kinase activity"/>
    <property type="evidence" value="ECO:0007669"/>
    <property type="project" value="UniProtKB-KW"/>
</dbReference>
<protein>
    <recommendedName>
        <fullName evidence="3">non-specific serine/threonine protein kinase</fullName>
        <ecNumber evidence="3">2.7.11.1</ecNumber>
    </recommendedName>
    <alternativeName>
        <fullName evidence="17">Nori-2</fullName>
    </alternativeName>
    <alternativeName>
        <fullName evidence="18">TP53-regulating kinase</fullName>
    </alternativeName>
    <alternativeName>
        <fullName evidence="19">p53-related protein kinase</fullName>
    </alternativeName>
</protein>
<dbReference type="FunFam" id="3.30.200.20:FF:000201">
    <property type="entry name" value="TP53-regulating kinase isoform X1"/>
    <property type="match status" value="1"/>
</dbReference>
<dbReference type="PROSITE" id="PS00109">
    <property type="entry name" value="PROTEIN_KINASE_TYR"/>
    <property type="match status" value="1"/>
</dbReference>
<dbReference type="InterPro" id="IPR008266">
    <property type="entry name" value="Tyr_kinase_AS"/>
</dbReference>
<dbReference type="GO" id="GO:0070525">
    <property type="term" value="P:tRNA threonylcarbamoyladenosine metabolic process"/>
    <property type="evidence" value="ECO:0007669"/>
    <property type="project" value="TreeGrafter"/>
</dbReference>
<organism evidence="21 22">
    <name type="scientific">Bemisia tabaci</name>
    <name type="common">Sweetpotato whitefly</name>
    <name type="synonym">Aleurodes tabaci</name>
    <dbReference type="NCBI Taxonomy" id="7038"/>
    <lineage>
        <taxon>Eukaryota</taxon>
        <taxon>Metazoa</taxon>
        <taxon>Ecdysozoa</taxon>
        <taxon>Arthropoda</taxon>
        <taxon>Hexapoda</taxon>
        <taxon>Insecta</taxon>
        <taxon>Pterygota</taxon>
        <taxon>Neoptera</taxon>
        <taxon>Paraneoptera</taxon>
        <taxon>Hemiptera</taxon>
        <taxon>Sternorrhyncha</taxon>
        <taxon>Aleyrodoidea</taxon>
        <taxon>Aleyrodidae</taxon>
        <taxon>Aleyrodinae</taxon>
        <taxon>Bemisia</taxon>
    </lineage>
</organism>
<keyword evidence="5" id="KW-0597">Phosphoprotein</keyword>
<dbReference type="Gene3D" id="3.30.200.20">
    <property type="entry name" value="Phosphorylase Kinase, domain 1"/>
    <property type="match status" value="1"/>
</dbReference>
<dbReference type="InterPro" id="IPR022495">
    <property type="entry name" value="Bud32"/>
</dbReference>
<comment type="similarity">
    <text evidence="2">Belongs to the protein kinase superfamily. BUD32 family.</text>
</comment>
<keyword evidence="9" id="KW-0418">Kinase</keyword>
<dbReference type="GO" id="GO:0005829">
    <property type="term" value="C:cytosol"/>
    <property type="evidence" value="ECO:0007669"/>
    <property type="project" value="TreeGrafter"/>
</dbReference>
<evidence type="ECO:0000256" key="10">
    <source>
        <dbReference type="ARBA" id="ARBA00022801"/>
    </source>
</evidence>
<gene>
    <name evidence="21" type="ORF">BEMITA_LOCUS882</name>
</gene>
<dbReference type="SMART" id="SM00220">
    <property type="entry name" value="S_TKc"/>
    <property type="match status" value="1"/>
</dbReference>
<keyword evidence="22" id="KW-1185">Reference proteome</keyword>
<keyword evidence="6" id="KW-0808">Transferase</keyword>
<keyword evidence="11" id="KW-0067">ATP-binding</keyword>
<dbReference type="GO" id="GO:0016787">
    <property type="term" value="F:hydrolase activity"/>
    <property type="evidence" value="ECO:0007669"/>
    <property type="project" value="UniProtKB-KW"/>
</dbReference>
<dbReference type="PROSITE" id="PS50011">
    <property type="entry name" value="PROTEIN_KINASE_DOM"/>
    <property type="match status" value="1"/>
</dbReference>
<dbReference type="AlphaFoldDB" id="A0A9P0A1B1"/>
<dbReference type="KEGG" id="btab:109041245"/>
<dbReference type="SUPFAM" id="SSF56112">
    <property type="entry name" value="Protein kinase-like (PK-like)"/>
    <property type="match status" value="1"/>
</dbReference>
<name>A0A9P0A1B1_BEMTA</name>
<evidence type="ECO:0000256" key="4">
    <source>
        <dbReference type="ARBA" id="ARBA00022527"/>
    </source>
</evidence>
<evidence type="ECO:0000259" key="20">
    <source>
        <dbReference type="PROSITE" id="PS50011"/>
    </source>
</evidence>
<evidence type="ECO:0000256" key="19">
    <source>
        <dbReference type="ARBA" id="ARBA00081359"/>
    </source>
</evidence>
<dbReference type="EC" id="2.7.11.1" evidence="3"/>
<dbReference type="GO" id="GO:0000408">
    <property type="term" value="C:EKC/KEOPS complex"/>
    <property type="evidence" value="ECO:0007669"/>
    <property type="project" value="TreeGrafter"/>
</dbReference>
<evidence type="ECO:0000313" key="22">
    <source>
        <dbReference type="Proteomes" id="UP001152759"/>
    </source>
</evidence>
<dbReference type="NCBIfam" id="TIGR03724">
    <property type="entry name" value="arch_bud32"/>
    <property type="match status" value="1"/>
</dbReference>
<reference evidence="21" key="1">
    <citation type="submission" date="2021-12" db="EMBL/GenBank/DDBJ databases">
        <authorList>
            <person name="King R."/>
        </authorList>
    </citation>
    <scope>NUCLEOTIDE SEQUENCE</scope>
</reference>
<keyword evidence="4" id="KW-0723">Serine/threonine-protein kinase</keyword>
<keyword evidence="7" id="KW-0819">tRNA processing</keyword>
<evidence type="ECO:0000256" key="1">
    <source>
        <dbReference type="ARBA" id="ARBA00004123"/>
    </source>
</evidence>
<evidence type="ECO:0000256" key="18">
    <source>
        <dbReference type="ARBA" id="ARBA00080585"/>
    </source>
</evidence>
<evidence type="ECO:0000256" key="14">
    <source>
        <dbReference type="ARBA" id="ARBA00048679"/>
    </source>
</evidence>
<evidence type="ECO:0000256" key="11">
    <source>
        <dbReference type="ARBA" id="ARBA00022840"/>
    </source>
</evidence>
<accession>A0A9P0A1B1</accession>
<keyword evidence="10" id="KW-0378">Hydrolase</keyword>